<dbReference type="Pfam" id="PF02452">
    <property type="entry name" value="PemK_toxin"/>
    <property type="match status" value="1"/>
</dbReference>
<dbReference type="PANTHER" id="PTHR33988">
    <property type="entry name" value="ENDORIBONUCLEASE MAZF-RELATED"/>
    <property type="match status" value="1"/>
</dbReference>
<accession>A0AA36Y3A5</accession>
<dbReference type="SUPFAM" id="SSF50118">
    <property type="entry name" value="Cell growth inhibitor/plasmid maintenance toxic component"/>
    <property type="match status" value="1"/>
</dbReference>
<protein>
    <recommendedName>
        <fullName evidence="5">Type II toxin-antitoxin system PemK/MazF family toxin</fullName>
    </recommendedName>
</protein>
<evidence type="ECO:0008006" key="5">
    <source>
        <dbReference type="Google" id="ProtNLM"/>
    </source>
</evidence>
<sequence>MLRDNWTYRRGDVYLIDLPEPVNHIQGGLRPCINIQNEMGNRYSPNLLVYPLTTQLKKLGQKTHYVLYNVPFLEKPSMILGEQPTPVDKCRVVKYLGKLMPWQMDKVNELIRVATGYTNPEDPIPGECLEFP</sequence>
<dbReference type="InterPro" id="IPR011067">
    <property type="entry name" value="Plasmid_toxin/cell-grow_inhib"/>
</dbReference>
<dbReference type="AlphaFoldDB" id="A0AA36Y3A5"/>
<dbReference type="GO" id="GO:0006402">
    <property type="term" value="P:mRNA catabolic process"/>
    <property type="evidence" value="ECO:0007669"/>
    <property type="project" value="TreeGrafter"/>
</dbReference>
<dbReference type="InterPro" id="IPR003477">
    <property type="entry name" value="PemK-like"/>
</dbReference>
<gene>
    <name evidence="3" type="ORF">HMPREF9623_01987</name>
</gene>
<name>A0AA36Y3A5_9FIRM</name>
<comment type="caution">
    <text evidence="3">The sequence shown here is derived from an EMBL/GenBank/DDBJ whole genome shotgun (WGS) entry which is preliminary data.</text>
</comment>
<dbReference type="Proteomes" id="UP000018466">
    <property type="component" value="Unassembled WGS sequence"/>
</dbReference>
<evidence type="ECO:0000313" key="4">
    <source>
        <dbReference type="Proteomes" id="UP000018466"/>
    </source>
</evidence>
<keyword evidence="4" id="KW-1185">Reference proteome</keyword>
<dbReference type="RefSeq" id="WP_009533793.1">
    <property type="nucleotide sequence ID" value="NZ_CAUUZU010000006.1"/>
</dbReference>
<dbReference type="GO" id="GO:0016075">
    <property type="term" value="P:rRNA catabolic process"/>
    <property type="evidence" value="ECO:0007669"/>
    <property type="project" value="TreeGrafter"/>
</dbReference>
<dbReference type="EMBL" id="AGEL01000015">
    <property type="protein sequence ID" value="EHO15666.1"/>
    <property type="molecule type" value="Genomic_DNA"/>
</dbReference>
<evidence type="ECO:0000256" key="2">
    <source>
        <dbReference type="ARBA" id="ARBA00022649"/>
    </source>
</evidence>
<evidence type="ECO:0000256" key="1">
    <source>
        <dbReference type="ARBA" id="ARBA00007521"/>
    </source>
</evidence>
<proteinExistence type="inferred from homology"/>
<dbReference type="Gene3D" id="2.30.30.110">
    <property type="match status" value="1"/>
</dbReference>
<dbReference type="GO" id="GO:0003677">
    <property type="term" value="F:DNA binding"/>
    <property type="evidence" value="ECO:0007669"/>
    <property type="project" value="InterPro"/>
</dbReference>
<comment type="similarity">
    <text evidence="1">Belongs to the PemK/MazF family.</text>
</comment>
<dbReference type="PANTHER" id="PTHR33988:SF2">
    <property type="entry name" value="ENDORIBONUCLEASE MAZF"/>
    <property type="match status" value="1"/>
</dbReference>
<keyword evidence="2" id="KW-1277">Toxin-antitoxin system</keyword>
<organism evidence="3 4">
    <name type="scientific">Stomatobaculum longum</name>
    <dbReference type="NCBI Taxonomy" id="796942"/>
    <lineage>
        <taxon>Bacteria</taxon>
        <taxon>Bacillati</taxon>
        <taxon>Bacillota</taxon>
        <taxon>Clostridia</taxon>
        <taxon>Lachnospirales</taxon>
        <taxon>Lachnospiraceae</taxon>
        <taxon>Stomatobaculum</taxon>
    </lineage>
</organism>
<dbReference type="GeneID" id="86941710"/>
<reference evidence="3 4" key="1">
    <citation type="submission" date="2011-10" db="EMBL/GenBank/DDBJ databases">
        <title>The Genome Sequence of Lachnospiraceae bacterium ACC2.</title>
        <authorList>
            <consortium name="The Broad Institute Genome Sequencing Platform"/>
            <person name="Earl A."/>
            <person name="Ward D."/>
            <person name="Feldgarden M."/>
            <person name="Gevers D."/>
            <person name="Sizova M."/>
            <person name="Hazen A."/>
            <person name="Epstein S."/>
            <person name="Young S.K."/>
            <person name="Zeng Q."/>
            <person name="Gargeya S."/>
            <person name="Fitzgerald M."/>
            <person name="Haas B."/>
            <person name="Abouelleil A."/>
            <person name="Alvarado L."/>
            <person name="Arachchi H.M."/>
            <person name="Berlin A."/>
            <person name="Brown A."/>
            <person name="Chapman S.B."/>
            <person name="Chen Z."/>
            <person name="Dunbar C."/>
            <person name="Freedman E."/>
            <person name="Gearin G."/>
            <person name="Goldberg J."/>
            <person name="Griggs A."/>
            <person name="Gujja S."/>
            <person name="Heiman D."/>
            <person name="Howarth C."/>
            <person name="Larson L."/>
            <person name="Lui A."/>
            <person name="MacDonald P.J.P."/>
            <person name="Montmayeur A."/>
            <person name="Murphy C."/>
            <person name="Neiman D."/>
            <person name="Pearson M."/>
            <person name="Priest M."/>
            <person name="Roberts A."/>
            <person name="Saif S."/>
            <person name="Shea T."/>
            <person name="Shenoy N."/>
            <person name="Sisk P."/>
            <person name="Stolte C."/>
            <person name="Sykes S."/>
            <person name="Wortman J."/>
            <person name="Nusbaum C."/>
            <person name="Birren B."/>
        </authorList>
    </citation>
    <scope>NUCLEOTIDE SEQUENCE [LARGE SCALE GENOMIC DNA]</scope>
    <source>
        <strain evidence="3 4">ACC2</strain>
    </source>
</reference>
<evidence type="ECO:0000313" key="3">
    <source>
        <dbReference type="EMBL" id="EHO15666.1"/>
    </source>
</evidence>
<dbReference type="GO" id="GO:0004521">
    <property type="term" value="F:RNA endonuclease activity"/>
    <property type="evidence" value="ECO:0007669"/>
    <property type="project" value="TreeGrafter"/>
</dbReference>